<dbReference type="GO" id="GO:0019509">
    <property type="term" value="P:L-methionine salvage from methylthioadenosine"/>
    <property type="evidence" value="ECO:0007669"/>
    <property type="project" value="InterPro"/>
</dbReference>
<accession>A0A833VG67</accession>
<dbReference type="GO" id="GO:0000287">
    <property type="term" value="F:magnesium ion binding"/>
    <property type="evidence" value="ECO:0007669"/>
    <property type="project" value="InterPro"/>
</dbReference>
<dbReference type="Gene3D" id="1.10.720.60">
    <property type="match status" value="1"/>
</dbReference>
<dbReference type="AlphaFoldDB" id="A0A833VG67"/>
<dbReference type="PANTHER" id="PTHR20371:SF1">
    <property type="entry name" value="ENOLASE-PHOSPHATASE E1"/>
    <property type="match status" value="1"/>
</dbReference>
<dbReference type="InterPro" id="IPR036412">
    <property type="entry name" value="HAD-like_sf"/>
</dbReference>
<evidence type="ECO:0000256" key="2">
    <source>
        <dbReference type="ARBA" id="ARBA00022723"/>
    </source>
</evidence>
<dbReference type="GO" id="GO:0043874">
    <property type="term" value="F:acireductone synthase activity"/>
    <property type="evidence" value="ECO:0007669"/>
    <property type="project" value="InterPro"/>
</dbReference>
<proteinExistence type="predicted"/>
<evidence type="ECO:0000256" key="1">
    <source>
        <dbReference type="ARBA" id="ARBA00022605"/>
    </source>
</evidence>
<dbReference type="InterPro" id="IPR023214">
    <property type="entry name" value="HAD_sf"/>
</dbReference>
<keyword evidence="4" id="KW-0460">Magnesium</keyword>
<reference evidence="6" key="1">
    <citation type="submission" date="2020-01" db="EMBL/GenBank/DDBJ databases">
        <title>Genome sequence of Kobresia littledalei, the first chromosome-level genome in the family Cyperaceae.</title>
        <authorList>
            <person name="Qu G."/>
        </authorList>
    </citation>
    <scope>NUCLEOTIDE SEQUENCE</scope>
    <source>
        <strain evidence="6">C.B.Clarke</strain>
        <tissue evidence="6">Leaf</tissue>
    </source>
</reference>
<evidence type="ECO:0000256" key="4">
    <source>
        <dbReference type="ARBA" id="ARBA00022842"/>
    </source>
</evidence>
<dbReference type="FunFam" id="3.40.50.1000:FF:000088">
    <property type="entry name" value="Probable bifunctional methylthioribulose-1-phosphate dehydratase/enolase-phosphatase E1"/>
    <property type="match status" value="1"/>
</dbReference>
<evidence type="ECO:0000256" key="5">
    <source>
        <dbReference type="ARBA" id="ARBA00023167"/>
    </source>
</evidence>
<organism evidence="6 7">
    <name type="scientific">Carex littledalei</name>
    <dbReference type="NCBI Taxonomy" id="544730"/>
    <lineage>
        <taxon>Eukaryota</taxon>
        <taxon>Viridiplantae</taxon>
        <taxon>Streptophyta</taxon>
        <taxon>Embryophyta</taxon>
        <taxon>Tracheophyta</taxon>
        <taxon>Spermatophyta</taxon>
        <taxon>Magnoliopsida</taxon>
        <taxon>Liliopsida</taxon>
        <taxon>Poales</taxon>
        <taxon>Cyperaceae</taxon>
        <taxon>Cyperoideae</taxon>
        <taxon>Cariceae</taxon>
        <taxon>Carex</taxon>
        <taxon>Carex subgen. Euthyceras</taxon>
    </lineage>
</organism>
<dbReference type="SFLD" id="SFLDG01133">
    <property type="entry name" value="C1.5.4:_Enolase-phosphatase_Li"/>
    <property type="match status" value="1"/>
</dbReference>
<name>A0A833VG67_9POAL</name>
<dbReference type="PANTHER" id="PTHR20371">
    <property type="entry name" value="ENOLASE-PHOSPHATASE E1"/>
    <property type="match status" value="1"/>
</dbReference>
<dbReference type="NCBIfam" id="TIGR01691">
    <property type="entry name" value="enolase-ppase"/>
    <property type="match status" value="1"/>
</dbReference>
<dbReference type="Proteomes" id="UP000623129">
    <property type="component" value="Unassembled WGS sequence"/>
</dbReference>
<dbReference type="EMBL" id="SWLB01000006">
    <property type="protein sequence ID" value="KAF3337481.1"/>
    <property type="molecule type" value="Genomic_DNA"/>
</dbReference>
<dbReference type="SFLD" id="SFLDS00003">
    <property type="entry name" value="Haloacid_Dehalogenase"/>
    <property type="match status" value="1"/>
</dbReference>
<dbReference type="CDD" id="cd01629">
    <property type="entry name" value="HAD_EP"/>
    <property type="match status" value="1"/>
</dbReference>
<keyword evidence="2" id="KW-0479">Metal-binding</keyword>
<protein>
    <submittedName>
        <fullName evidence="6">Putative bifunctional methylthioribulose-1-phosphate dehydratase/enolase-phosphatase E1</fullName>
    </submittedName>
</protein>
<evidence type="ECO:0000256" key="3">
    <source>
        <dbReference type="ARBA" id="ARBA00022801"/>
    </source>
</evidence>
<keyword evidence="5" id="KW-0486">Methionine biosynthesis</keyword>
<dbReference type="InterPro" id="IPR023943">
    <property type="entry name" value="Enolase-ppase_E1"/>
</dbReference>
<dbReference type="FunFam" id="1.10.720.60:FF:000001">
    <property type="entry name" value="Probable bifunctional methylthioribulose-1-phosphate dehydratase/enolase-phosphatase E1"/>
    <property type="match status" value="1"/>
</dbReference>
<evidence type="ECO:0000313" key="7">
    <source>
        <dbReference type="Proteomes" id="UP000623129"/>
    </source>
</evidence>
<dbReference type="SUPFAM" id="SSF56784">
    <property type="entry name" value="HAD-like"/>
    <property type="match status" value="1"/>
</dbReference>
<keyword evidence="1" id="KW-0028">Amino-acid biosynthesis</keyword>
<dbReference type="Pfam" id="PF00702">
    <property type="entry name" value="Hydrolase"/>
    <property type="match status" value="1"/>
</dbReference>
<gene>
    <name evidence="6" type="ORF">FCM35_KLT18068</name>
</gene>
<sequence length="321" mass="35000">MAVVVPCASLAKRLLLVSPSGFGKACVASTLYATHRMTAYTIRSPLSLKSSLAKFSLAATKPSKISAVQNGSSIPAKSRKCIVLDIEGTTTPISFVFEVLFPYARDNVRKHLIATYDTDETKDDIKLLRAQVEDDLKQGLNGAVPIPPDEAGKDSVIDAVVPNVEAMIKADRKIPSLKQLQGHIWRTGFESKEIQGVVFDDVPEALKRWHTSGIKVYIYSSGSREAQRLIFGNTTYGDLRPYLCGFFDTMIGNKRELKSYYEITQSVGVDKPSEVLFITDVYPEAVAANSAGLDVLISLRPGNAPLPEGHGFPTITSFAEV</sequence>
<evidence type="ECO:0000313" key="6">
    <source>
        <dbReference type="EMBL" id="KAF3337481.1"/>
    </source>
</evidence>
<comment type="caution">
    <text evidence="6">The sequence shown here is derived from an EMBL/GenBank/DDBJ whole genome shotgun (WGS) entry which is preliminary data.</text>
</comment>
<dbReference type="SFLD" id="SFLDF00044">
    <property type="entry name" value="enolase-phosphatase"/>
    <property type="match status" value="1"/>
</dbReference>
<dbReference type="OrthoDB" id="191080at2759"/>
<keyword evidence="7" id="KW-1185">Reference proteome</keyword>
<dbReference type="SFLD" id="SFLDG01129">
    <property type="entry name" value="C1.5:_HAD__Beta-PGM__Phosphata"/>
    <property type="match status" value="1"/>
</dbReference>
<keyword evidence="3" id="KW-0378">Hydrolase</keyword>
<dbReference type="Gene3D" id="3.40.50.1000">
    <property type="entry name" value="HAD superfamily/HAD-like"/>
    <property type="match status" value="1"/>
</dbReference>